<evidence type="ECO:0000256" key="5">
    <source>
        <dbReference type="ARBA" id="ARBA00022989"/>
    </source>
</evidence>
<dbReference type="Gene3D" id="1.10.3720.10">
    <property type="entry name" value="MetI-like"/>
    <property type="match status" value="1"/>
</dbReference>
<evidence type="ECO:0000256" key="7">
    <source>
        <dbReference type="RuleBase" id="RU363032"/>
    </source>
</evidence>
<dbReference type="Proteomes" id="UP000533476">
    <property type="component" value="Unassembled WGS sequence"/>
</dbReference>
<feature type="transmembrane region" description="Helical" evidence="7">
    <location>
        <begin position="116"/>
        <end position="139"/>
    </location>
</feature>
<evidence type="ECO:0000313" key="9">
    <source>
        <dbReference type="EMBL" id="NMP21677.1"/>
    </source>
</evidence>
<evidence type="ECO:0000313" key="10">
    <source>
        <dbReference type="Proteomes" id="UP000533476"/>
    </source>
</evidence>
<dbReference type="PANTHER" id="PTHR30183">
    <property type="entry name" value="MOLYBDENUM TRANSPORT SYSTEM PERMEASE PROTEIN MODB"/>
    <property type="match status" value="1"/>
</dbReference>
<accession>A0A7Y0Q1P7</accession>
<name>A0A7Y0Q1P7_9FIRM</name>
<dbReference type="GO" id="GO:0005886">
    <property type="term" value="C:plasma membrane"/>
    <property type="evidence" value="ECO:0007669"/>
    <property type="project" value="UniProtKB-SubCell"/>
</dbReference>
<keyword evidence="2 7" id="KW-0813">Transport</keyword>
<dbReference type="PROSITE" id="PS50928">
    <property type="entry name" value="ABC_TM1"/>
    <property type="match status" value="1"/>
</dbReference>
<dbReference type="InterPro" id="IPR035906">
    <property type="entry name" value="MetI-like_sf"/>
</dbReference>
<keyword evidence="10" id="KW-1185">Reference proteome</keyword>
<feature type="transmembrane region" description="Helical" evidence="7">
    <location>
        <begin position="160"/>
        <end position="182"/>
    </location>
</feature>
<dbReference type="SUPFAM" id="SSF161098">
    <property type="entry name" value="MetI-like"/>
    <property type="match status" value="1"/>
</dbReference>
<keyword evidence="3" id="KW-1003">Cell membrane</keyword>
<dbReference type="InterPro" id="IPR000515">
    <property type="entry name" value="MetI-like"/>
</dbReference>
<evidence type="ECO:0000256" key="2">
    <source>
        <dbReference type="ARBA" id="ARBA00022448"/>
    </source>
</evidence>
<feature type="domain" description="ABC transmembrane type-1" evidence="8">
    <location>
        <begin position="44"/>
        <end position="233"/>
    </location>
</feature>
<reference evidence="9 10" key="1">
    <citation type="submission" date="2020-04" db="EMBL/GenBank/DDBJ databases">
        <authorList>
            <person name="Zhang R."/>
            <person name="Schippers A."/>
        </authorList>
    </citation>
    <scope>NUCLEOTIDE SEQUENCE [LARGE SCALE GENOMIC DNA]</scope>
    <source>
        <strain evidence="9 10">DSM 109850</strain>
    </source>
</reference>
<feature type="transmembrane region" description="Helical" evidence="7">
    <location>
        <begin position="52"/>
        <end position="69"/>
    </location>
</feature>
<keyword evidence="6 7" id="KW-0472">Membrane</keyword>
<dbReference type="CDD" id="cd06261">
    <property type="entry name" value="TM_PBP2"/>
    <property type="match status" value="1"/>
</dbReference>
<feature type="transmembrane region" description="Helical" evidence="7">
    <location>
        <begin position="216"/>
        <end position="235"/>
    </location>
</feature>
<organism evidence="9 10">
    <name type="scientific">Sulfobacillus harzensis</name>
    <dbReference type="NCBI Taxonomy" id="2729629"/>
    <lineage>
        <taxon>Bacteria</taxon>
        <taxon>Bacillati</taxon>
        <taxon>Bacillota</taxon>
        <taxon>Clostridia</taxon>
        <taxon>Eubacteriales</taxon>
        <taxon>Clostridiales Family XVII. Incertae Sedis</taxon>
        <taxon>Sulfobacillus</taxon>
    </lineage>
</organism>
<proteinExistence type="inferred from homology"/>
<evidence type="ECO:0000256" key="6">
    <source>
        <dbReference type="ARBA" id="ARBA00023136"/>
    </source>
</evidence>
<dbReference type="RefSeq" id="WP_169097285.1">
    <property type="nucleotide sequence ID" value="NZ_JABBVZ010000011.1"/>
</dbReference>
<comment type="subcellular location">
    <subcellularLocation>
        <location evidence="1 7">Cell membrane</location>
        <topology evidence="1 7">Multi-pass membrane protein</topology>
    </subcellularLocation>
</comment>
<keyword evidence="4 7" id="KW-0812">Transmembrane</keyword>
<dbReference type="Pfam" id="PF00528">
    <property type="entry name" value="BPD_transp_1"/>
    <property type="match status" value="1"/>
</dbReference>
<evidence type="ECO:0000259" key="8">
    <source>
        <dbReference type="PROSITE" id="PS50928"/>
    </source>
</evidence>
<evidence type="ECO:0000256" key="1">
    <source>
        <dbReference type="ARBA" id="ARBA00004651"/>
    </source>
</evidence>
<evidence type="ECO:0000256" key="4">
    <source>
        <dbReference type="ARBA" id="ARBA00022692"/>
    </source>
</evidence>
<dbReference type="AlphaFoldDB" id="A0A7Y0Q1P7"/>
<keyword evidence="5 7" id="KW-1133">Transmembrane helix</keyword>
<comment type="similarity">
    <text evidence="7">Belongs to the binding-protein-dependent transport system permease family.</text>
</comment>
<dbReference type="EMBL" id="JABBVZ010000011">
    <property type="protein sequence ID" value="NMP21677.1"/>
    <property type="molecule type" value="Genomic_DNA"/>
</dbReference>
<sequence length="244" mass="26633">MMSRLLGAIGIVGIILLFLPLAVLALHAGSFTRSLSNPQNLSALRTTLTSGILALAVDVLLGVPLSWFLGRRVRPGWQRFWGTCLIIPMLMPPLVLGLVLAYLAGPVSPITLTNTFPGLVLAEVYESLPFFVFAAWGYLRTIPRSLEEDAWALGKSPRETFWYVLWPLSVTGFAVAAAMAWARIVGAFGGPIVVAYHPSALPVQIWIALEEQGLPAALGLSLWLIVAALPLPVWLNWRYSHVNR</sequence>
<dbReference type="GO" id="GO:0055085">
    <property type="term" value="P:transmembrane transport"/>
    <property type="evidence" value="ECO:0007669"/>
    <property type="project" value="InterPro"/>
</dbReference>
<dbReference type="PANTHER" id="PTHR30183:SF3">
    <property type="entry name" value="MOLYBDENUM TRANSPORT SYSTEM PERMEASE PROTEIN MODB"/>
    <property type="match status" value="1"/>
</dbReference>
<comment type="caution">
    <text evidence="9">The sequence shown here is derived from an EMBL/GenBank/DDBJ whole genome shotgun (WGS) entry which is preliminary data.</text>
</comment>
<gene>
    <name evidence="9" type="ORF">HIJ39_04820</name>
</gene>
<protein>
    <submittedName>
        <fullName evidence="9">ABC transporter permease subunit</fullName>
    </submittedName>
</protein>
<feature type="transmembrane region" description="Helical" evidence="7">
    <location>
        <begin position="81"/>
        <end position="104"/>
    </location>
</feature>
<evidence type="ECO:0000256" key="3">
    <source>
        <dbReference type="ARBA" id="ARBA00022475"/>
    </source>
</evidence>